<dbReference type="KEGG" id="sgra:EX895_001020"/>
<dbReference type="Gene3D" id="3.30.70.330">
    <property type="match status" value="1"/>
</dbReference>
<evidence type="ECO:0000313" key="3">
    <source>
        <dbReference type="Proteomes" id="UP000306050"/>
    </source>
</evidence>
<protein>
    <submittedName>
        <fullName evidence="2">Uncharacterized protein</fullName>
    </submittedName>
</protein>
<organism evidence="2 3">
    <name type="scientific">Sporisorium graminicola</name>
    <dbReference type="NCBI Taxonomy" id="280036"/>
    <lineage>
        <taxon>Eukaryota</taxon>
        <taxon>Fungi</taxon>
        <taxon>Dikarya</taxon>
        <taxon>Basidiomycota</taxon>
        <taxon>Ustilaginomycotina</taxon>
        <taxon>Ustilaginomycetes</taxon>
        <taxon>Ustilaginales</taxon>
        <taxon>Ustilaginaceae</taxon>
        <taxon>Sporisorium</taxon>
    </lineage>
</organism>
<dbReference type="EMBL" id="SRRM01000002">
    <property type="protein sequence ID" value="TKY91021.1"/>
    <property type="molecule type" value="Genomic_DNA"/>
</dbReference>
<dbReference type="Pfam" id="PF10309">
    <property type="entry name" value="NCBP3"/>
    <property type="match status" value="1"/>
</dbReference>
<dbReference type="GeneID" id="40723915"/>
<feature type="compositionally biased region" description="Low complexity" evidence="1">
    <location>
        <begin position="306"/>
        <end position="342"/>
    </location>
</feature>
<feature type="region of interest" description="Disordered" evidence="1">
    <location>
        <begin position="105"/>
        <end position="174"/>
    </location>
</feature>
<dbReference type="AlphaFoldDB" id="A0A4U7L188"/>
<dbReference type="RefSeq" id="XP_029743006.1">
    <property type="nucleotide sequence ID" value="XM_029881620.1"/>
</dbReference>
<dbReference type="GO" id="GO:0000340">
    <property type="term" value="F:RNA 7-methylguanosine cap binding"/>
    <property type="evidence" value="ECO:0007669"/>
    <property type="project" value="InterPro"/>
</dbReference>
<dbReference type="InterPro" id="IPR039884">
    <property type="entry name" value="R3HC1/R3HCL"/>
</dbReference>
<dbReference type="Proteomes" id="UP000306050">
    <property type="component" value="Chromosome SGRAM_1"/>
</dbReference>
<sequence>MSVASALPLLSPLVTRILQLSGFPPQLKTRDLQQVFSAYEDDNGGYKIKWVDDTTALIIFADPATAKKAYLRTIMAPPQQLINDNGVPAKIKPYDQDDASAIISSVSSRQRSRSNGGGILGSPTKPHAELVAPSTPDSPAKPFRGHAHTPSFGRTFGHRRQQSGSNPNLPPKPVAAALFDAANGGPSPANRVLAGVDTLSGIAGLPANPVAAARSSFMADSPSRMSRNSSQASDATLDSDLASLSLSNASNTTTSKNGNANGTKIPAGTNVFGGLLSAPANISSNGAGKRLSPGSTPSRMSPLPRSTPLSGSTSGVSSASISPSASPSADAALVSAATTTVG</sequence>
<evidence type="ECO:0000313" key="2">
    <source>
        <dbReference type="EMBL" id="TKY91021.1"/>
    </source>
</evidence>
<dbReference type="InterPro" id="IPR019416">
    <property type="entry name" value="NCBP3"/>
</dbReference>
<accession>A0A4U7L188</accession>
<reference evidence="2 3" key="1">
    <citation type="submission" date="2019-05" db="EMBL/GenBank/DDBJ databases">
        <title>Sporisorium graminicola CBS 10092 draft sequencing and annotation.</title>
        <authorList>
            <person name="Solano-Gonzalez S."/>
            <person name="Caddick M.X."/>
            <person name="Darby A."/>
        </authorList>
    </citation>
    <scope>NUCLEOTIDE SEQUENCE [LARGE SCALE GENOMIC DNA]</scope>
    <source>
        <strain evidence="2 3">CBS 10092</strain>
    </source>
</reference>
<dbReference type="GO" id="GO:0003729">
    <property type="term" value="F:mRNA binding"/>
    <property type="evidence" value="ECO:0007669"/>
    <property type="project" value="InterPro"/>
</dbReference>
<proteinExistence type="predicted"/>
<dbReference type="PANTHER" id="PTHR21678:SF0">
    <property type="entry name" value="C3H1-TYPE DOMAIN-CONTAINING PROTEIN"/>
    <property type="match status" value="1"/>
</dbReference>
<comment type="caution">
    <text evidence="2">The sequence shown here is derived from an EMBL/GenBank/DDBJ whole genome shotgun (WGS) entry which is preliminary data.</text>
</comment>
<keyword evidence="3" id="KW-1185">Reference proteome</keyword>
<name>A0A4U7L188_9BASI</name>
<evidence type="ECO:0000256" key="1">
    <source>
        <dbReference type="SAM" id="MobiDB-lite"/>
    </source>
</evidence>
<dbReference type="SUPFAM" id="SSF54928">
    <property type="entry name" value="RNA-binding domain, RBD"/>
    <property type="match status" value="1"/>
</dbReference>
<dbReference type="PANTHER" id="PTHR21678">
    <property type="entry name" value="GROWTH INHIBITION AND DIFFERENTIATION RELATED PROTEIN 88"/>
    <property type="match status" value="1"/>
</dbReference>
<feature type="region of interest" description="Disordered" evidence="1">
    <location>
        <begin position="283"/>
        <end position="342"/>
    </location>
</feature>
<dbReference type="InterPro" id="IPR012677">
    <property type="entry name" value="Nucleotide-bd_a/b_plait_sf"/>
</dbReference>
<dbReference type="OrthoDB" id="5418203at2759"/>
<gene>
    <name evidence="2" type="ORF">EX895_001020</name>
</gene>
<dbReference type="InterPro" id="IPR035979">
    <property type="entry name" value="RBD_domain_sf"/>
</dbReference>